<gene>
    <name evidence="8" type="ORF">H8S65_10665</name>
</gene>
<comment type="caution">
    <text evidence="8">The sequence shown here is derived from an EMBL/GenBank/DDBJ whole genome shotgun (WGS) entry which is preliminary data.</text>
</comment>
<sequence length="485" mass="54643">MKRILFLLVVVAIFFTSCSDWLEEHPKAVAAETFYNTEEEADAAVLAPLAKFRSGFAMSYPGLLECFADYAYGRGSWEANSDYEGLNTQNQTRANMVWASLYKAIRDCNIAISRLPEASGLSETSKAAYLGELRFIRALSYFYLVRSFGSCPLRTEENMADYNLGKSSVDDIYAYIVNDLLYATENGPDKARLVGTPCKNSARSLLAQVYLQLEKYQEAATFAKQVIDSNAYSLVPVSSSRDFEKIFGAGVVNTTEEIFYLKQDNTTKNGWEFVMFCAHPSALINGKPMCGAGGWYGLYTTTENQMIAEWDVKDLRKDYNLLLHDFGLGDNTYLMAKFYDPDALSGSGSGNSNPLIRFPDVLFIYAEAITKATGTPTIDAMEMLNRIHRRAYGYDPNSPSEVDFKLADYGSVDKFMDLLIKEQAYECMNEMKRWFFLCRLGIAKDRIKKIKGIDVAEKHMLFPIPTTEFDYNEALDPSKDQNPGY</sequence>
<evidence type="ECO:0000313" key="8">
    <source>
        <dbReference type="EMBL" id="MBC5633227.1"/>
    </source>
</evidence>
<evidence type="ECO:0000313" key="9">
    <source>
        <dbReference type="Proteomes" id="UP000651475"/>
    </source>
</evidence>
<dbReference type="CDD" id="cd08977">
    <property type="entry name" value="SusD"/>
    <property type="match status" value="1"/>
</dbReference>
<feature type="domain" description="SusD-like N-terminal" evidence="7">
    <location>
        <begin position="20"/>
        <end position="211"/>
    </location>
</feature>
<dbReference type="RefSeq" id="WP_186929968.1">
    <property type="nucleotide sequence ID" value="NZ_JACOOJ010000017.1"/>
</dbReference>
<keyword evidence="9" id="KW-1185">Reference proteome</keyword>
<protein>
    <submittedName>
        <fullName evidence="8">RagB/SusD family nutrient uptake outer membrane protein</fullName>
    </submittedName>
</protein>
<dbReference type="EMBL" id="JACOOJ010000017">
    <property type="protein sequence ID" value="MBC5633227.1"/>
    <property type="molecule type" value="Genomic_DNA"/>
</dbReference>
<evidence type="ECO:0000256" key="2">
    <source>
        <dbReference type="ARBA" id="ARBA00006275"/>
    </source>
</evidence>
<name>A0ABR7DP58_9BACT</name>
<dbReference type="Proteomes" id="UP000651475">
    <property type="component" value="Unassembled WGS sequence"/>
</dbReference>
<dbReference type="InterPro" id="IPR011990">
    <property type="entry name" value="TPR-like_helical_dom_sf"/>
</dbReference>
<dbReference type="PROSITE" id="PS51257">
    <property type="entry name" value="PROKAR_LIPOPROTEIN"/>
    <property type="match status" value="1"/>
</dbReference>
<dbReference type="InterPro" id="IPR033985">
    <property type="entry name" value="SusD-like_N"/>
</dbReference>
<dbReference type="SUPFAM" id="SSF48452">
    <property type="entry name" value="TPR-like"/>
    <property type="match status" value="1"/>
</dbReference>
<dbReference type="Pfam" id="PF14322">
    <property type="entry name" value="SusD-like_3"/>
    <property type="match status" value="1"/>
</dbReference>
<evidence type="ECO:0000256" key="3">
    <source>
        <dbReference type="ARBA" id="ARBA00022729"/>
    </source>
</evidence>
<evidence type="ECO:0000259" key="7">
    <source>
        <dbReference type="Pfam" id="PF14322"/>
    </source>
</evidence>
<comment type="similarity">
    <text evidence="2">Belongs to the SusD family.</text>
</comment>
<keyword evidence="5" id="KW-0998">Cell outer membrane</keyword>
<evidence type="ECO:0000256" key="4">
    <source>
        <dbReference type="ARBA" id="ARBA00023136"/>
    </source>
</evidence>
<evidence type="ECO:0000256" key="1">
    <source>
        <dbReference type="ARBA" id="ARBA00004442"/>
    </source>
</evidence>
<keyword evidence="4" id="KW-0472">Membrane</keyword>
<organism evidence="8 9">
    <name type="scientific">Parabacteroides hominis</name>
    <dbReference type="NCBI Taxonomy" id="2763057"/>
    <lineage>
        <taxon>Bacteria</taxon>
        <taxon>Pseudomonadati</taxon>
        <taxon>Bacteroidota</taxon>
        <taxon>Bacteroidia</taxon>
        <taxon>Bacteroidales</taxon>
        <taxon>Tannerellaceae</taxon>
        <taxon>Parabacteroides</taxon>
    </lineage>
</organism>
<dbReference type="InterPro" id="IPR012944">
    <property type="entry name" value="SusD_RagB_dom"/>
</dbReference>
<accession>A0ABR7DP58</accession>
<feature type="domain" description="RagB/SusD" evidence="6">
    <location>
        <begin position="329"/>
        <end position="485"/>
    </location>
</feature>
<proteinExistence type="inferred from homology"/>
<dbReference type="Gene3D" id="1.25.40.390">
    <property type="match status" value="1"/>
</dbReference>
<evidence type="ECO:0000256" key="5">
    <source>
        <dbReference type="ARBA" id="ARBA00023237"/>
    </source>
</evidence>
<dbReference type="Pfam" id="PF07980">
    <property type="entry name" value="SusD_RagB"/>
    <property type="match status" value="1"/>
</dbReference>
<evidence type="ECO:0000259" key="6">
    <source>
        <dbReference type="Pfam" id="PF07980"/>
    </source>
</evidence>
<keyword evidence="3" id="KW-0732">Signal</keyword>
<reference evidence="8 9" key="1">
    <citation type="submission" date="2020-08" db="EMBL/GenBank/DDBJ databases">
        <title>Genome public.</title>
        <authorList>
            <person name="Liu C."/>
            <person name="Sun Q."/>
        </authorList>
    </citation>
    <scope>NUCLEOTIDE SEQUENCE [LARGE SCALE GENOMIC DNA]</scope>
    <source>
        <strain evidence="8 9">NSJ-79</strain>
    </source>
</reference>
<comment type="subcellular location">
    <subcellularLocation>
        <location evidence="1">Cell outer membrane</location>
    </subcellularLocation>
</comment>